<evidence type="ECO:0000313" key="3">
    <source>
        <dbReference type="Proteomes" id="UP000562027"/>
    </source>
</evidence>
<reference evidence="2 3" key="1">
    <citation type="submission" date="2020-08" db="EMBL/GenBank/DDBJ databases">
        <title>Functional genomics of gut bacteria from endangered species of beetles.</title>
        <authorList>
            <person name="Carlos-Shanley C."/>
        </authorList>
    </citation>
    <scope>NUCLEOTIDE SEQUENCE [LARGE SCALE GENOMIC DNA]</scope>
    <source>
        <strain evidence="2 3">S00239</strain>
    </source>
</reference>
<evidence type="ECO:0000313" key="2">
    <source>
        <dbReference type="EMBL" id="MBB4844583.1"/>
    </source>
</evidence>
<dbReference type="InterPro" id="IPR018750">
    <property type="entry name" value="DUF2306_membrane"/>
</dbReference>
<organism evidence="2 3">
    <name type="scientific">Roseateles oligotrophus</name>
    <dbReference type="NCBI Taxonomy" id="1769250"/>
    <lineage>
        <taxon>Bacteria</taxon>
        <taxon>Pseudomonadati</taxon>
        <taxon>Pseudomonadota</taxon>
        <taxon>Betaproteobacteria</taxon>
        <taxon>Burkholderiales</taxon>
        <taxon>Sphaerotilaceae</taxon>
        <taxon>Roseateles</taxon>
    </lineage>
</organism>
<keyword evidence="1" id="KW-1133">Transmembrane helix</keyword>
<feature type="transmembrane region" description="Helical" evidence="1">
    <location>
        <begin position="173"/>
        <end position="194"/>
    </location>
</feature>
<dbReference type="AlphaFoldDB" id="A0A840LD24"/>
<feature type="transmembrane region" description="Helical" evidence="1">
    <location>
        <begin position="102"/>
        <end position="121"/>
    </location>
</feature>
<accession>A0A840LD24</accession>
<name>A0A840LD24_9BURK</name>
<feature type="transmembrane region" description="Helical" evidence="1">
    <location>
        <begin position="21"/>
        <end position="41"/>
    </location>
</feature>
<proteinExistence type="predicted"/>
<dbReference type="RefSeq" id="WP_184301188.1">
    <property type="nucleotide sequence ID" value="NZ_JACHLP010000006.1"/>
</dbReference>
<keyword evidence="1" id="KW-0472">Membrane</keyword>
<dbReference type="EMBL" id="JACHLP010000006">
    <property type="protein sequence ID" value="MBB4844583.1"/>
    <property type="molecule type" value="Genomic_DNA"/>
</dbReference>
<evidence type="ECO:0000256" key="1">
    <source>
        <dbReference type="SAM" id="Phobius"/>
    </source>
</evidence>
<protein>
    <submittedName>
        <fullName evidence="2">Putative membrane protein</fullName>
    </submittedName>
</protein>
<dbReference type="Proteomes" id="UP000562027">
    <property type="component" value="Unassembled WGS sequence"/>
</dbReference>
<sequence length="239" mass="25870">MDSSNKKPAANRQENALKKSDYLVPLALLMLAALPLLVGALRLAQLASGTDLSATNARFMAAPLPIVVHIVASSVFAFLGAFQFSPWLRSQAPKLHRSAGRLVLLGGCGCAASGLWMTLFYPRVESPPASFDGPWLFVIRLLVGLAMLLALGRGFWAIRQRDIQDHRAWMMRAYALGLGAGSQVFTHIPWFLFPGIQGELARTVCMGAGWALNLAVAECLILRARPLKSRSSGQACQRA</sequence>
<keyword evidence="3" id="KW-1185">Reference proteome</keyword>
<comment type="caution">
    <text evidence="2">The sequence shown here is derived from an EMBL/GenBank/DDBJ whole genome shotgun (WGS) entry which is preliminary data.</text>
</comment>
<gene>
    <name evidence="2" type="ORF">HNP55_003127</name>
</gene>
<feature type="transmembrane region" description="Helical" evidence="1">
    <location>
        <begin position="133"/>
        <end position="152"/>
    </location>
</feature>
<dbReference type="Pfam" id="PF10067">
    <property type="entry name" value="DUF2306"/>
    <property type="match status" value="1"/>
</dbReference>
<keyword evidence="1" id="KW-0812">Transmembrane</keyword>
<feature type="transmembrane region" description="Helical" evidence="1">
    <location>
        <begin position="61"/>
        <end position="82"/>
    </location>
</feature>
<feature type="transmembrane region" description="Helical" evidence="1">
    <location>
        <begin position="200"/>
        <end position="222"/>
    </location>
</feature>